<dbReference type="AlphaFoldDB" id="A0A218XX88"/>
<reference evidence="2" key="1">
    <citation type="journal article" date="2017" name="Plant J.">
        <title>The pomegranate (Punica granatum L.) genome and the genomics of punicalagin biosynthesis.</title>
        <authorList>
            <person name="Qin G."/>
            <person name="Xu C."/>
            <person name="Ming R."/>
            <person name="Tang H."/>
            <person name="Guyot R."/>
            <person name="Kramer E.M."/>
            <person name="Hu Y."/>
            <person name="Yi X."/>
            <person name="Qi Y."/>
            <person name="Xu X."/>
            <person name="Gao Z."/>
            <person name="Pan H."/>
            <person name="Jian J."/>
            <person name="Tian Y."/>
            <person name="Yue Z."/>
            <person name="Xu Y."/>
        </authorList>
    </citation>
    <scope>NUCLEOTIDE SEQUENCE [LARGE SCALE GENOMIC DNA]</scope>
    <source>
        <strain evidence="2">cv. Dabenzi</strain>
    </source>
</reference>
<dbReference type="Proteomes" id="UP000197138">
    <property type="component" value="Unassembled WGS sequence"/>
</dbReference>
<dbReference type="PANTHER" id="PTHR47926">
    <property type="entry name" value="PENTATRICOPEPTIDE REPEAT-CONTAINING PROTEIN"/>
    <property type="match status" value="1"/>
</dbReference>
<dbReference type="Gene3D" id="1.25.40.10">
    <property type="entry name" value="Tetratricopeptide repeat domain"/>
    <property type="match status" value="1"/>
</dbReference>
<dbReference type="GO" id="GO:0003723">
    <property type="term" value="F:RNA binding"/>
    <property type="evidence" value="ECO:0007669"/>
    <property type="project" value="InterPro"/>
</dbReference>
<organism evidence="1 2">
    <name type="scientific">Punica granatum</name>
    <name type="common">Pomegranate</name>
    <dbReference type="NCBI Taxonomy" id="22663"/>
    <lineage>
        <taxon>Eukaryota</taxon>
        <taxon>Viridiplantae</taxon>
        <taxon>Streptophyta</taxon>
        <taxon>Embryophyta</taxon>
        <taxon>Tracheophyta</taxon>
        <taxon>Spermatophyta</taxon>
        <taxon>Magnoliopsida</taxon>
        <taxon>eudicotyledons</taxon>
        <taxon>Gunneridae</taxon>
        <taxon>Pentapetalae</taxon>
        <taxon>rosids</taxon>
        <taxon>malvids</taxon>
        <taxon>Myrtales</taxon>
        <taxon>Lythraceae</taxon>
        <taxon>Punica</taxon>
    </lineage>
</organism>
<dbReference type="InterPro" id="IPR046960">
    <property type="entry name" value="PPR_At4g14850-like_plant"/>
</dbReference>
<accession>A0A218XX88</accession>
<sequence length="267" mass="29937">MPRRPNGVKFVHVVVNTMMWHVAIGPYMKSAGFQPDSTQTGPVIPDLPIKSDYTSTCLSSSFSSSAAASPILFDLSVFFLFFFDFQNVLELFRDSGILLRKCRGFFSKIRFPEVAGYNNKPTRHIFSLRESDFSGVDEKGFINMKFISSLEAKASEPLSTGVNMGLLARNIKFPEIELKDSSQSLTYAANVFNSIKNPNLSAYNIMIRAFASKHGSEKDIFVNNNMISMYSSHGAFVDYARKVFDAMLEWDVVSWNSMIVGYRAGNI</sequence>
<protein>
    <recommendedName>
        <fullName evidence="3">Pentatricopeptide repeat-containing protein</fullName>
    </recommendedName>
</protein>
<dbReference type="EMBL" id="MTKT01000670">
    <property type="protein sequence ID" value="OWM89256.1"/>
    <property type="molecule type" value="Genomic_DNA"/>
</dbReference>
<name>A0A218XX88_PUNGR</name>
<dbReference type="InterPro" id="IPR011990">
    <property type="entry name" value="TPR-like_helical_dom_sf"/>
</dbReference>
<dbReference type="GO" id="GO:0009451">
    <property type="term" value="P:RNA modification"/>
    <property type="evidence" value="ECO:0007669"/>
    <property type="project" value="InterPro"/>
</dbReference>
<evidence type="ECO:0000313" key="1">
    <source>
        <dbReference type="EMBL" id="OWM89256.1"/>
    </source>
</evidence>
<gene>
    <name evidence="1" type="ORF">CDL15_Pgr010543</name>
</gene>
<comment type="caution">
    <text evidence="1">The sequence shown here is derived from an EMBL/GenBank/DDBJ whole genome shotgun (WGS) entry which is preliminary data.</text>
</comment>
<proteinExistence type="predicted"/>
<evidence type="ECO:0008006" key="3">
    <source>
        <dbReference type="Google" id="ProtNLM"/>
    </source>
</evidence>
<evidence type="ECO:0000313" key="2">
    <source>
        <dbReference type="Proteomes" id="UP000197138"/>
    </source>
</evidence>